<dbReference type="RefSeq" id="WP_014643459.1">
    <property type="nucleotide sequence ID" value="NC_017668.1"/>
</dbReference>
<dbReference type="PANTHER" id="PTHR33594">
    <property type="entry name" value="SUPERFAMILY HYDROLASE, PUTATIVE (AFU_ORTHOLOGUE AFUA_1G03035)-RELATED"/>
    <property type="match status" value="1"/>
</dbReference>
<dbReference type="SMART" id="SM00471">
    <property type="entry name" value="HDc"/>
    <property type="match status" value="1"/>
</dbReference>
<feature type="domain" description="HD" evidence="1">
    <location>
        <begin position="26"/>
        <end position="125"/>
    </location>
</feature>
<dbReference type="Gene3D" id="1.10.472.50">
    <property type="entry name" value="HD-domain/PDEase-like"/>
    <property type="match status" value="1"/>
</dbReference>
<dbReference type="InterPro" id="IPR006674">
    <property type="entry name" value="HD_domain"/>
</dbReference>
<accession>I0JN48</accession>
<dbReference type="KEGG" id="hhd:HBHAL_3223"/>
<organism evidence="2 3">
    <name type="scientific">Halobacillus halophilus (strain ATCC 35676 / DSM 2266 / JCM 20832 / KCTC 3685 / LMG 17431 / NBRC 102448 / NCIMB 2269)</name>
    <name type="common">Sporosarcina halophila</name>
    <dbReference type="NCBI Taxonomy" id="866895"/>
    <lineage>
        <taxon>Bacteria</taxon>
        <taxon>Bacillati</taxon>
        <taxon>Bacillota</taxon>
        <taxon>Bacilli</taxon>
        <taxon>Bacillales</taxon>
        <taxon>Bacillaceae</taxon>
        <taxon>Halobacillus</taxon>
    </lineage>
</organism>
<reference evidence="2 3" key="1">
    <citation type="journal article" date="2013" name="Environ. Microbiol.">
        <title>Chloride and organic osmolytes: a hybrid strategy to cope with elevated salinities by the moderately halophilic, chloride-dependent bacterium Halobacillus halophilus.</title>
        <authorList>
            <person name="Saum S.H."/>
            <person name="Pfeiffer F."/>
            <person name="Palm P."/>
            <person name="Rampp M."/>
            <person name="Schuster S.C."/>
            <person name="Muller V."/>
            <person name="Oesterhelt D."/>
        </authorList>
    </citation>
    <scope>NUCLEOTIDE SEQUENCE [LARGE SCALE GENOMIC DNA]</scope>
    <source>
        <strain evidence="3">ATCC 35676 / DSM 2266 / JCM 20832 / KCTC 3685 / LMG 17431 / NBRC 102448 / NCIMB 2269</strain>
    </source>
</reference>
<dbReference type="Gene3D" id="1.20.58.1910">
    <property type="match status" value="1"/>
</dbReference>
<dbReference type="Proteomes" id="UP000007397">
    <property type="component" value="Chromosome"/>
</dbReference>
<sequence length="199" mass="22952">MEKDHRLKRIETYVKKQFEHDTTGHGFDHMKRVALWSCKLAVEEEVDPVLAEAAGWLHDIGDEKLFTNPDKALEERNRLLLELNFTLCQINEIEKAIETVYFRKGKKPSSYLGAVVQDADRLDAIGAIGIARVFTYGGAKGQSIDNEQEDTSSSIQHFHDKLLKLSGMMNTESGRQEADRRHRFMEKYLLEFSREKHLD</sequence>
<dbReference type="CDD" id="cd00077">
    <property type="entry name" value="HDc"/>
    <property type="match status" value="1"/>
</dbReference>
<dbReference type="HOGENOM" id="CLU_036524_2_2_9"/>
<dbReference type="PATRIC" id="fig|866895.3.peg.2242"/>
<dbReference type="EMBL" id="HE717023">
    <property type="protein sequence ID" value="CCG45568.1"/>
    <property type="molecule type" value="Genomic_DNA"/>
</dbReference>
<protein>
    <recommendedName>
        <fullName evidence="1">HD domain-containing protein</fullName>
    </recommendedName>
</protein>
<name>I0JN48_HALH3</name>
<dbReference type="SUPFAM" id="SSF109604">
    <property type="entry name" value="HD-domain/PDEase-like"/>
    <property type="match status" value="1"/>
</dbReference>
<dbReference type="InterPro" id="IPR003607">
    <property type="entry name" value="HD/PDEase_dom"/>
</dbReference>
<dbReference type="Pfam" id="PF01966">
    <property type="entry name" value="HD"/>
    <property type="match status" value="1"/>
</dbReference>
<proteinExistence type="predicted"/>
<evidence type="ECO:0000259" key="1">
    <source>
        <dbReference type="PROSITE" id="PS51831"/>
    </source>
</evidence>
<keyword evidence="3" id="KW-1185">Reference proteome</keyword>
<dbReference type="eggNOG" id="COG1418">
    <property type="taxonomic scope" value="Bacteria"/>
</dbReference>
<dbReference type="PANTHER" id="PTHR33594:SF1">
    <property type="entry name" value="HD_PDEASE DOMAIN-CONTAINING PROTEIN"/>
    <property type="match status" value="1"/>
</dbReference>
<gene>
    <name evidence="2" type="ordered locus">HBHAL_3223</name>
</gene>
<evidence type="ECO:0000313" key="3">
    <source>
        <dbReference type="Proteomes" id="UP000007397"/>
    </source>
</evidence>
<dbReference type="PROSITE" id="PS51831">
    <property type="entry name" value="HD"/>
    <property type="match status" value="1"/>
</dbReference>
<dbReference type="STRING" id="866895.HBHAL_3223"/>
<evidence type="ECO:0000313" key="2">
    <source>
        <dbReference type="EMBL" id="CCG45568.1"/>
    </source>
</evidence>
<dbReference type="AlphaFoldDB" id="I0JN48"/>